<dbReference type="Proteomes" id="UP000244005">
    <property type="component" value="Unassembled WGS sequence"/>
</dbReference>
<accession>A0A2R6XCR9</accession>
<gene>
    <name evidence="1" type="ORF">MARPO_0022s0018</name>
</gene>
<dbReference type="EMBL" id="KZ772694">
    <property type="protein sequence ID" value="PTQ43910.1"/>
    <property type="molecule type" value="Genomic_DNA"/>
</dbReference>
<reference evidence="2" key="1">
    <citation type="journal article" date="2017" name="Cell">
        <title>Insights into land plant evolution garnered from the Marchantia polymorpha genome.</title>
        <authorList>
            <person name="Bowman J.L."/>
            <person name="Kohchi T."/>
            <person name="Yamato K.T."/>
            <person name="Jenkins J."/>
            <person name="Shu S."/>
            <person name="Ishizaki K."/>
            <person name="Yamaoka S."/>
            <person name="Nishihama R."/>
            <person name="Nakamura Y."/>
            <person name="Berger F."/>
            <person name="Adam C."/>
            <person name="Aki S.S."/>
            <person name="Althoff F."/>
            <person name="Araki T."/>
            <person name="Arteaga-Vazquez M.A."/>
            <person name="Balasubrmanian S."/>
            <person name="Barry K."/>
            <person name="Bauer D."/>
            <person name="Boehm C.R."/>
            <person name="Briginshaw L."/>
            <person name="Caballero-Perez J."/>
            <person name="Catarino B."/>
            <person name="Chen F."/>
            <person name="Chiyoda S."/>
            <person name="Chovatia M."/>
            <person name="Davies K.M."/>
            <person name="Delmans M."/>
            <person name="Demura T."/>
            <person name="Dierschke T."/>
            <person name="Dolan L."/>
            <person name="Dorantes-Acosta A.E."/>
            <person name="Eklund D.M."/>
            <person name="Florent S.N."/>
            <person name="Flores-Sandoval E."/>
            <person name="Fujiyama A."/>
            <person name="Fukuzawa H."/>
            <person name="Galik B."/>
            <person name="Grimanelli D."/>
            <person name="Grimwood J."/>
            <person name="Grossniklaus U."/>
            <person name="Hamada T."/>
            <person name="Haseloff J."/>
            <person name="Hetherington A.J."/>
            <person name="Higo A."/>
            <person name="Hirakawa Y."/>
            <person name="Hundley H.N."/>
            <person name="Ikeda Y."/>
            <person name="Inoue K."/>
            <person name="Inoue S.I."/>
            <person name="Ishida S."/>
            <person name="Jia Q."/>
            <person name="Kakita M."/>
            <person name="Kanazawa T."/>
            <person name="Kawai Y."/>
            <person name="Kawashima T."/>
            <person name="Kennedy M."/>
            <person name="Kinose K."/>
            <person name="Kinoshita T."/>
            <person name="Kohara Y."/>
            <person name="Koide E."/>
            <person name="Komatsu K."/>
            <person name="Kopischke S."/>
            <person name="Kubo M."/>
            <person name="Kyozuka J."/>
            <person name="Lagercrantz U."/>
            <person name="Lin S.S."/>
            <person name="Lindquist E."/>
            <person name="Lipzen A.M."/>
            <person name="Lu C.W."/>
            <person name="De Luna E."/>
            <person name="Martienssen R.A."/>
            <person name="Minamino N."/>
            <person name="Mizutani M."/>
            <person name="Mizutani M."/>
            <person name="Mochizuki N."/>
            <person name="Monte I."/>
            <person name="Mosher R."/>
            <person name="Nagasaki H."/>
            <person name="Nakagami H."/>
            <person name="Naramoto S."/>
            <person name="Nishitani K."/>
            <person name="Ohtani M."/>
            <person name="Okamoto T."/>
            <person name="Okumura M."/>
            <person name="Phillips J."/>
            <person name="Pollak B."/>
            <person name="Reinders A."/>
            <person name="Rovekamp M."/>
            <person name="Sano R."/>
            <person name="Sawa S."/>
            <person name="Schmid M.W."/>
            <person name="Shirakawa M."/>
            <person name="Solano R."/>
            <person name="Spunde A."/>
            <person name="Suetsugu N."/>
            <person name="Sugano S."/>
            <person name="Sugiyama A."/>
            <person name="Sun R."/>
            <person name="Suzuki Y."/>
            <person name="Takenaka M."/>
            <person name="Takezawa D."/>
            <person name="Tomogane H."/>
            <person name="Tsuzuki M."/>
            <person name="Ueda T."/>
            <person name="Umeda M."/>
            <person name="Ward J.M."/>
            <person name="Watanabe Y."/>
            <person name="Yazaki K."/>
            <person name="Yokoyama R."/>
            <person name="Yoshitake Y."/>
            <person name="Yotsui I."/>
            <person name="Zachgo S."/>
            <person name="Schmutz J."/>
        </authorList>
    </citation>
    <scope>NUCLEOTIDE SEQUENCE [LARGE SCALE GENOMIC DNA]</scope>
    <source>
        <strain evidence="2">Tak-1</strain>
    </source>
</reference>
<keyword evidence="2" id="KW-1185">Reference proteome</keyword>
<dbReference type="Gramene" id="Mp3g05100.1">
    <property type="protein sequence ID" value="Mp3g05100.1.cds1"/>
    <property type="gene ID" value="Mp3g05100"/>
</dbReference>
<evidence type="ECO:0000313" key="2">
    <source>
        <dbReference type="Proteomes" id="UP000244005"/>
    </source>
</evidence>
<sequence>MWTEPGSSAFHDGPVCTEVQSPSCRKVSSVRAPDASRTETETERERGWWGKGLLEPANLDNFAVDSTGNGDCTISVASRTEGGREGGMLERCNASHRFGWAWACSWVRLYPDFACRQAERERARTVSVSRWASAFLYHGVAAARDSTRPVVG</sequence>
<name>A0A2R6XCR9_MARPO</name>
<dbReference type="AlphaFoldDB" id="A0A2R6XCR9"/>
<organism evidence="1 2">
    <name type="scientific">Marchantia polymorpha</name>
    <name type="common">Common liverwort</name>
    <name type="synonym">Marchantia aquatica</name>
    <dbReference type="NCBI Taxonomy" id="3197"/>
    <lineage>
        <taxon>Eukaryota</taxon>
        <taxon>Viridiplantae</taxon>
        <taxon>Streptophyta</taxon>
        <taxon>Embryophyta</taxon>
        <taxon>Marchantiophyta</taxon>
        <taxon>Marchantiopsida</taxon>
        <taxon>Marchantiidae</taxon>
        <taxon>Marchantiales</taxon>
        <taxon>Marchantiaceae</taxon>
        <taxon>Marchantia</taxon>
    </lineage>
</organism>
<evidence type="ECO:0000313" key="1">
    <source>
        <dbReference type="EMBL" id="PTQ43910.1"/>
    </source>
</evidence>
<proteinExistence type="predicted"/>
<protein>
    <submittedName>
        <fullName evidence="1">Uncharacterized protein</fullName>
    </submittedName>
</protein>